<dbReference type="PANTHER" id="PTHR11941:SF54">
    <property type="entry name" value="ENOYL-COA HYDRATASE, MITOCHONDRIAL"/>
    <property type="match status" value="1"/>
</dbReference>
<dbReference type="CDD" id="cd06558">
    <property type="entry name" value="crotonase-like"/>
    <property type="match status" value="1"/>
</dbReference>
<organism evidence="1 2">
    <name type="scientific">Pseudoduganella chitinolytica</name>
    <dbReference type="NCBI Taxonomy" id="34070"/>
    <lineage>
        <taxon>Bacteria</taxon>
        <taxon>Pseudomonadati</taxon>
        <taxon>Pseudomonadota</taxon>
        <taxon>Betaproteobacteria</taxon>
        <taxon>Burkholderiales</taxon>
        <taxon>Oxalobacteraceae</taxon>
        <taxon>Telluria group</taxon>
        <taxon>Pseudoduganella</taxon>
    </lineage>
</organism>
<reference evidence="1 2" key="1">
    <citation type="submission" date="2023-02" db="EMBL/GenBank/DDBJ databases">
        <title>Gemone sequence of Telluria chitinolytica ACM 3522T.</title>
        <authorList>
            <person name="Frediansyah A."/>
            <person name="Miess H."/>
            <person name="Gross H."/>
        </authorList>
    </citation>
    <scope>NUCLEOTIDE SEQUENCE [LARGE SCALE GENOMIC DNA]</scope>
    <source>
        <strain evidence="1 2">ACM 3522</strain>
    </source>
</reference>
<evidence type="ECO:0000313" key="2">
    <source>
        <dbReference type="Proteomes" id="UP001216510"/>
    </source>
</evidence>
<sequence>MLDILAHDASITELRIARPPINLIDVGLLRALRRALADARDSGQRGVLLSGVPGVFSAGVDIAALLDGDRVDVREYWQQVFLLAAEMARSPVPIFAAVTGHCMAAGTLLAVFCDYRVMARGAWHVGLNEVRVGVALPECFHYAVRRVVGALNAERLLVFGRMLDPDQALAMGLVDELADPARVVDTAASRLRELLALPRRGMFETRAIARNDLASQFADVDALPLEAFVDAFLQPETQAVLRHVAAQARRAAPAAAAAEAVAG</sequence>
<keyword evidence="2" id="KW-1185">Reference proteome</keyword>
<dbReference type="InterPro" id="IPR001753">
    <property type="entry name" value="Enoyl-CoA_hydra/iso"/>
</dbReference>
<name>A0ABY8BH24_9BURK</name>
<dbReference type="Pfam" id="PF00378">
    <property type="entry name" value="ECH_1"/>
    <property type="match status" value="1"/>
</dbReference>
<dbReference type="RefSeq" id="WP_277417298.1">
    <property type="nucleotide sequence ID" value="NZ_CP119083.1"/>
</dbReference>
<dbReference type="InterPro" id="IPR029045">
    <property type="entry name" value="ClpP/crotonase-like_dom_sf"/>
</dbReference>
<dbReference type="EMBL" id="CP119083">
    <property type="protein sequence ID" value="WEF34623.1"/>
    <property type="molecule type" value="Genomic_DNA"/>
</dbReference>
<accession>A0ABY8BH24</accession>
<protein>
    <submittedName>
        <fullName evidence="1">Enoyl-CoA hydratase/isomerase family protein</fullName>
    </submittedName>
</protein>
<dbReference type="Proteomes" id="UP001216510">
    <property type="component" value="Chromosome"/>
</dbReference>
<evidence type="ECO:0000313" key="1">
    <source>
        <dbReference type="EMBL" id="WEF34623.1"/>
    </source>
</evidence>
<dbReference type="PANTHER" id="PTHR11941">
    <property type="entry name" value="ENOYL-COA HYDRATASE-RELATED"/>
    <property type="match status" value="1"/>
</dbReference>
<dbReference type="SUPFAM" id="SSF52096">
    <property type="entry name" value="ClpP/crotonase"/>
    <property type="match status" value="1"/>
</dbReference>
<gene>
    <name evidence="1" type="ORF">PX653_07635</name>
</gene>
<dbReference type="Gene3D" id="3.90.226.10">
    <property type="entry name" value="2-enoyl-CoA Hydratase, Chain A, domain 1"/>
    <property type="match status" value="1"/>
</dbReference>
<proteinExistence type="predicted"/>